<gene>
    <name evidence="1" type="ORF">DSM107003_50030</name>
</gene>
<dbReference type="OrthoDB" id="581880at2"/>
<sequence length="156" mass="17183">MPIQLPTNGTLEQKRAVFKFLAQSQYQGNVDEVLRGPVRTSGGGIAGRFKDGDTVVYCQLQPQGEGWQAHYEVVFAENLDTVDSFTEQLRGDAGNLTDGWIEQIRGLLDKSEGLVDFQESLLDLYPDLPIEELSSIMGEAMTTAHLAGQYEAEENG</sequence>
<comment type="caution">
    <text evidence="1">The sequence shown here is derived from an EMBL/GenBank/DDBJ whole genome shotgun (WGS) entry which is preliminary data.</text>
</comment>
<reference evidence="1 2" key="1">
    <citation type="journal article" date="2019" name="Genome Biol. Evol.">
        <title>Day and night: Metabolic profiles and evolutionary relationships of six axenic non-marine cyanobacteria.</title>
        <authorList>
            <person name="Will S.E."/>
            <person name="Henke P."/>
            <person name="Boedeker C."/>
            <person name="Huang S."/>
            <person name="Brinkmann H."/>
            <person name="Rohde M."/>
            <person name="Jarek M."/>
            <person name="Friedl T."/>
            <person name="Seufert S."/>
            <person name="Schumacher M."/>
            <person name="Overmann J."/>
            <person name="Neumann-Schaal M."/>
            <person name="Petersen J."/>
        </authorList>
    </citation>
    <scope>NUCLEOTIDE SEQUENCE [LARGE SCALE GENOMIC DNA]</scope>
    <source>
        <strain evidence="1 2">SAG 1403-4b</strain>
    </source>
</reference>
<dbReference type="Proteomes" id="UP000276103">
    <property type="component" value="Unassembled WGS sequence"/>
</dbReference>
<accession>A0A3S1I5M6</accession>
<proteinExistence type="predicted"/>
<dbReference type="AlphaFoldDB" id="A0A3S1I5M6"/>
<dbReference type="RefSeq" id="WP_127056781.1">
    <property type="nucleotide sequence ID" value="NZ_RSCM01000027.1"/>
</dbReference>
<dbReference type="SUPFAM" id="SSF116878">
    <property type="entry name" value="TrmE connector domain"/>
    <property type="match status" value="1"/>
</dbReference>
<name>A0A3S1I5M6_ANAVA</name>
<keyword evidence="2" id="KW-1185">Reference proteome</keyword>
<protein>
    <submittedName>
        <fullName evidence="1">Uncharacterized protein</fullName>
    </submittedName>
</protein>
<evidence type="ECO:0000313" key="1">
    <source>
        <dbReference type="EMBL" id="RUS92520.1"/>
    </source>
</evidence>
<evidence type="ECO:0000313" key="2">
    <source>
        <dbReference type="Proteomes" id="UP000276103"/>
    </source>
</evidence>
<dbReference type="EMBL" id="RSCM01000027">
    <property type="protein sequence ID" value="RUS92520.1"/>
    <property type="molecule type" value="Genomic_DNA"/>
</dbReference>
<organism evidence="1 2">
    <name type="scientific">Trichormus variabilis SAG 1403-4b</name>
    <dbReference type="NCBI Taxonomy" id="447716"/>
    <lineage>
        <taxon>Bacteria</taxon>
        <taxon>Bacillati</taxon>
        <taxon>Cyanobacteriota</taxon>
        <taxon>Cyanophyceae</taxon>
        <taxon>Nostocales</taxon>
        <taxon>Nostocaceae</taxon>
        <taxon>Trichormus</taxon>
    </lineage>
</organism>